<accession>A0ABT9ILI7</accession>
<proteinExistence type="predicted"/>
<protein>
    <submittedName>
        <fullName evidence="2">Uncharacterized protein</fullName>
    </submittedName>
</protein>
<keyword evidence="3" id="KW-1185">Reference proteome</keyword>
<evidence type="ECO:0000313" key="3">
    <source>
        <dbReference type="Proteomes" id="UP001232725"/>
    </source>
</evidence>
<dbReference type="Proteomes" id="UP001232725">
    <property type="component" value="Unassembled WGS sequence"/>
</dbReference>
<organism evidence="2 3">
    <name type="scientific">Arthrobacter horti</name>
    <dbReference type="NCBI Taxonomy" id="3068273"/>
    <lineage>
        <taxon>Bacteria</taxon>
        <taxon>Bacillati</taxon>
        <taxon>Actinomycetota</taxon>
        <taxon>Actinomycetes</taxon>
        <taxon>Micrococcales</taxon>
        <taxon>Micrococcaceae</taxon>
        <taxon>Arthrobacter</taxon>
    </lineage>
</organism>
<dbReference type="RefSeq" id="WP_305995500.1">
    <property type="nucleotide sequence ID" value="NZ_JAVALS010000002.1"/>
</dbReference>
<dbReference type="EMBL" id="JAVALS010000002">
    <property type="protein sequence ID" value="MDP5226452.1"/>
    <property type="molecule type" value="Genomic_DNA"/>
</dbReference>
<gene>
    <name evidence="2" type="ORF">Q9R02_04710</name>
</gene>
<feature type="region of interest" description="Disordered" evidence="1">
    <location>
        <begin position="88"/>
        <end position="116"/>
    </location>
</feature>
<evidence type="ECO:0000256" key="1">
    <source>
        <dbReference type="SAM" id="MobiDB-lite"/>
    </source>
</evidence>
<comment type="caution">
    <text evidence="2">The sequence shown here is derived from an EMBL/GenBank/DDBJ whole genome shotgun (WGS) entry which is preliminary data.</text>
</comment>
<feature type="region of interest" description="Disordered" evidence="1">
    <location>
        <begin position="30"/>
        <end position="49"/>
    </location>
</feature>
<reference evidence="2 3" key="1">
    <citation type="submission" date="2023-08" db="EMBL/GenBank/DDBJ databases">
        <title>Arthrobacter horti sp. nov., isolated from forest soil.</title>
        <authorList>
            <person name="Park M."/>
        </authorList>
    </citation>
    <scope>NUCLEOTIDE SEQUENCE [LARGE SCALE GENOMIC DNA]</scope>
    <source>
        <strain evidence="2 3">YJM1</strain>
    </source>
</reference>
<name>A0ABT9ILI7_9MICC</name>
<evidence type="ECO:0000313" key="2">
    <source>
        <dbReference type="EMBL" id="MDP5226452.1"/>
    </source>
</evidence>
<sequence length="116" mass="13325">MIALDDWLASLPEFARSHEEGEIEELFEAAAHGELEDSGDETSPIKPIRTDPDVYELRRKALSKPLRFYHAEPEILPDGLLKLHRHIKSSGKDQQTQIDLAVDRYRTGESSRWNRS</sequence>